<evidence type="ECO:0000256" key="1">
    <source>
        <dbReference type="SAM" id="MobiDB-lite"/>
    </source>
</evidence>
<organism evidence="2 3">
    <name type="scientific">Aldrovandia affinis</name>
    <dbReference type="NCBI Taxonomy" id="143900"/>
    <lineage>
        <taxon>Eukaryota</taxon>
        <taxon>Metazoa</taxon>
        <taxon>Chordata</taxon>
        <taxon>Craniata</taxon>
        <taxon>Vertebrata</taxon>
        <taxon>Euteleostomi</taxon>
        <taxon>Actinopterygii</taxon>
        <taxon>Neopterygii</taxon>
        <taxon>Teleostei</taxon>
        <taxon>Notacanthiformes</taxon>
        <taxon>Halosauridae</taxon>
        <taxon>Aldrovandia</taxon>
    </lineage>
</organism>
<protein>
    <submittedName>
        <fullName evidence="2">Uncharacterized protein</fullName>
    </submittedName>
</protein>
<gene>
    <name evidence="2" type="ORF">AAFF_G00342870</name>
</gene>
<evidence type="ECO:0000313" key="3">
    <source>
        <dbReference type="Proteomes" id="UP001221898"/>
    </source>
</evidence>
<dbReference type="EMBL" id="JAINUG010000055">
    <property type="protein sequence ID" value="KAJ8403937.1"/>
    <property type="molecule type" value="Genomic_DNA"/>
</dbReference>
<reference evidence="2" key="1">
    <citation type="journal article" date="2023" name="Science">
        <title>Genome structures resolve the early diversification of teleost fishes.</title>
        <authorList>
            <person name="Parey E."/>
            <person name="Louis A."/>
            <person name="Montfort J."/>
            <person name="Bouchez O."/>
            <person name="Roques C."/>
            <person name="Iampietro C."/>
            <person name="Lluch J."/>
            <person name="Castinel A."/>
            <person name="Donnadieu C."/>
            <person name="Desvignes T."/>
            <person name="Floi Bucao C."/>
            <person name="Jouanno E."/>
            <person name="Wen M."/>
            <person name="Mejri S."/>
            <person name="Dirks R."/>
            <person name="Jansen H."/>
            <person name="Henkel C."/>
            <person name="Chen W.J."/>
            <person name="Zahm M."/>
            <person name="Cabau C."/>
            <person name="Klopp C."/>
            <person name="Thompson A.W."/>
            <person name="Robinson-Rechavi M."/>
            <person name="Braasch I."/>
            <person name="Lecointre G."/>
            <person name="Bobe J."/>
            <person name="Postlethwait J.H."/>
            <person name="Berthelot C."/>
            <person name="Roest Crollius H."/>
            <person name="Guiguen Y."/>
        </authorList>
    </citation>
    <scope>NUCLEOTIDE SEQUENCE</scope>
    <source>
        <strain evidence="2">NC1722</strain>
    </source>
</reference>
<dbReference type="Proteomes" id="UP001221898">
    <property type="component" value="Unassembled WGS sequence"/>
</dbReference>
<accession>A0AAD7SJS1</accession>
<name>A0AAD7SJS1_9TELE</name>
<comment type="caution">
    <text evidence="2">The sequence shown here is derived from an EMBL/GenBank/DDBJ whole genome shotgun (WGS) entry which is preliminary data.</text>
</comment>
<feature type="compositionally biased region" description="Polar residues" evidence="1">
    <location>
        <begin position="178"/>
        <end position="192"/>
    </location>
</feature>
<dbReference type="AlphaFoldDB" id="A0AAD7SJS1"/>
<proteinExistence type="predicted"/>
<sequence length="198" mass="21875">MPSSVPSLRMALPSYSSVTSTCRWRPLRPLHSSPCFSPLTSPWLNPHPPTRPVTNWTWSSPGTAPHPTLRYRLYMCLTIAFCLSPSPSPLCLNHLHLLPLSLSVATSALSPSLPCQLLSYLPFPLSYRTTCLIPTNLGSEQATPQRLLSLRSLRLFKGLSPNPLAPSSSSSTCRRHSTPWTTGSCSHLSSRWESLDLR</sequence>
<feature type="region of interest" description="Disordered" evidence="1">
    <location>
        <begin position="162"/>
        <end position="198"/>
    </location>
</feature>
<keyword evidence="3" id="KW-1185">Reference proteome</keyword>
<evidence type="ECO:0000313" key="2">
    <source>
        <dbReference type="EMBL" id="KAJ8403937.1"/>
    </source>
</evidence>